<dbReference type="Proteomes" id="UP001528673">
    <property type="component" value="Unassembled WGS sequence"/>
</dbReference>
<keyword evidence="3" id="KW-1003">Cell membrane</keyword>
<keyword evidence="7 12" id="KW-1133">Transmembrane helix</keyword>
<dbReference type="EMBL" id="JAQSIP010000013">
    <property type="protein sequence ID" value="MDD0840873.1"/>
    <property type="molecule type" value="Genomic_DNA"/>
</dbReference>
<keyword evidence="15" id="KW-1185">Reference proteome</keyword>
<keyword evidence="6" id="KW-0479">Metal-binding</keyword>
<keyword evidence="8" id="KW-0560">Oxidoreductase</keyword>
<dbReference type="PANTHER" id="PTHR38674:SF1">
    <property type="entry name" value="ALKANE 1-MONOOXYGENASE 1"/>
    <property type="match status" value="1"/>
</dbReference>
<evidence type="ECO:0000256" key="10">
    <source>
        <dbReference type="ARBA" id="ARBA00023033"/>
    </source>
</evidence>
<comment type="subcellular location">
    <subcellularLocation>
        <location evidence="1">Cell inner membrane</location>
        <topology evidence="1">Multi-pass membrane protein</topology>
    </subcellularLocation>
</comment>
<keyword evidence="11 12" id="KW-0472">Membrane</keyword>
<evidence type="ECO:0000313" key="14">
    <source>
        <dbReference type="EMBL" id="MDD0840873.1"/>
    </source>
</evidence>
<dbReference type="CDD" id="cd03512">
    <property type="entry name" value="Alkane-hydroxylase"/>
    <property type="match status" value="1"/>
</dbReference>
<feature type="transmembrane region" description="Helical" evidence="12">
    <location>
        <begin position="29"/>
        <end position="50"/>
    </location>
</feature>
<sequence length="355" mass="39828">MSAFLFLISLSYPISTVVGAQWAADWGAGAYFVTPLILFGLFPLLDLIIGRRPGPSPRVLAERTAVAWPMAVAYGLALAHFVLIGWGLWQVSRAPMDLWSYLGLSLSVGLGTGAMGITTAHELLHKKGRWPRAVGLAMMLGVSYMFFYTEHLKGHHKHVGTPADPTSAPLGENFYRFLWRSTLGIARFIVQTEQKTLAQRGLRFWRWDNPTVWYGLLPLMLMATLVAVLGWVVLPYFCLQSLVAYTLLEVVSYIEHYGLGRRPLPDGRYEKVRDEHTWDADFAWSNWATINLQHHAHHHAQPSLVYASLQAREGSPQLPFGYPTMALVALVPPLWHRVMDPRCRAAVARMSEPVA</sequence>
<protein>
    <submittedName>
        <fullName evidence="14">Alkane 1-monooxygenase</fullName>
    </submittedName>
</protein>
<evidence type="ECO:0000256" key="4">
    <source>
        <dbReference type="ARBA" id="ARBA00022519"/>
    </source>
</evidence>
<dbReference type="InterPro" id="IPR033885">
    <property type="entry name" value="AlkB/XylM"/>
</dbReference>
<feature type="domain" description="Fatty acid desaturase" evidence="13">
    <location>
        <begin position="99"/>
        <end position="311"/>
    </location>
</feature>
<organism evidence="14 15">
    <name type="scientific">Curvibacter cyanobacteriorum</name>
    <dbReference type="NCBI Taxonomy" id="3026422"/>
    <lineage>
        <taxon>Bacteria</taxon>
        <taxon>Pseudomonadati</taxon>
        <taxon>Pseudomonadota</taxon>
        <taxon>Betaproteobacteria</taxon>
        <taxon>Burkholderiales</taxon>
        <taxon>Comamonadaceae</taxon>
        <taxon>Curvibacter</taxon>
    </lineage>
</organism>
<accession>A0ABT5N3H4</accession>
<evidence type="ECO:0000256" key="2">
    <source>
        <dbReference type="ARBA" id="ARBA00010823"/>
    </source>
</evidence>
<dbReference type="Pfam" id="PF00487">
    <property type="entry name" value="FA_desaturase"/>
    <property type="match status" value="1"/>
</dbReference>
<keyword evidence="9" id="KW-0408">Iron</keyword>
<keyword evidence="10" id="KW-0503">Monooxygenase</keyword>
<name>A0ABT5N3H4_9BURK</name>
<dbReference type="RefSeq" id="WP_273953658.1">
    <property type="nucleotide sequence ID" value="NZ_JAQSIP010000013.1"/>
</dbReference>
<keyword evidence="4" id="KW-0997">Cell inner membrane</keyword>
<comment type="caution">
    <text evidence="14">The sequence shown here is derived from an EMBL/GenBank/DDBJ whole genome shotgun (WGS) entry which is preliminary data.</text>
</comment>
<evidence type="ECO:0000256" key="11">
    <source>
        <dbReference type="ARBA" id="ARBA00023136"/>
    </source>
</evidence>
<evidence type="ECO:0000256" key="12">
    <source>
        <dbReference type="SAM" id="Phobius"/>
    </source>
</evidence>
<evidence type="ECO:0000256" key="7">
    <source>
        <dbReference type="ARBA" id="ARBA00022989"/>
    </source>
</evidence>
<evidence type="ECO:0000256" key="6">
    <source>
        <dbReference type="ARBA" id="ARBA00022723"/>
    </source>
</evidence>
<gene>
    <name evidence="14" type="ORF">PSQ40_20020</name>
</gene>
<feature type="transmembrane region" description="Helical" evidence="12">
    <location>
        <begin position="211"/>
        <end position="234"/>
    </location>
</feature>
<evidence type="ECO:0000256" key="3">
    <source>
        <dbReference type="ARBA" id="ARBA00022475"/>
    </source>
</evidence>
<comment type="similarity">
    <text evidence="2">Belongs to the fatty acid desaturase type 1 family. AlkB subfamily.</text>
</comment>
<dbReference type="PANTHER" id="PTHR38674">
    <property type="entry name" value="ALKANE 1-MONOOXYGENASE 1"/>
    <property type="match status" value="1"/>
</dbReference>
<reference evidence="14 15" key="1">
    <citation type="submission" date="2023-02" db="EMBL/GenBank/DDBJ databases">
        <title>Bacterial whole genomic sequence of Curvibacter sp. HBC61.</title>
        <authorList>
            <person name="Le V."/>
            <person name="Ko S.-R."/>
            <person name="Ahn C.-Y."/>
            <person name="Oh H.-M."/>
        </authorList>
    </citation>
    <scope>NUCLEOTIDE SEQUENCE [LARGE SCALE GENOMIC DNA]</scope>
    <source>
        <strain evidence="14 15">HBC61</strain>
    </source>
</reference>
<evidence type="ECO:0000259" key="13">
    <source>
        <dbReference type="Pfam" id="PF00487"/>
    </source>
</evidence>
<keyword evidence="5 12" id="KW-0812">Transmembrane</keyword>
<feature type="transmembrane region" description="Helical" evidence="12">
    <location>
        <begin position="71"/>
        <end position="92"/>
    </location>
</feature>
<proteinExistence type="inferred from homology"/>
<evidence type="ECO:0000256" key="5">
    <source>
        <dbReference type="ARBA" id="ARBA00022692"/>
    </source>
</evidence>
<evidence type="ECO:0000256" key="9">
    <source>
        <dbReference type="ARBA" id="ARBA00023004"/>
    </source>
</evidence>
<feature type="transmembrane region" description="Helical" evidence="12">
    <location>
        <begin position="130"/>
        <end position="148"/>
    </location>
</feature>
<feature type="transmembrane region" description="Helical" evidence="12">
    <location>
        <begin position="98"/>
        <end position="118"/>
    </location>
</feature>
<evidence type="ECO:0000313" key="15">
    <source>
        <dbReference type="Proteomes" id="UP001528673"/>
    </source>
</evidence>
<evidence type="ECO:0000256" key="1">
    <source>
        <dbReference type="ARBA" id="ARBA00004429"/>
    </source>
</evidence>
<evidence type="ECO:0000256" key="8">
    <source>
        <dbReference type="ARBA" id="ARBA00023002"/>
    </source>
</evidence>
<dbReference type="InterPro" id="IPR005804">
    <property type="entry name" value="FA_desaturase_dom"/>
</dbReference>